<keyword evidence="2" id="KW-1185">Reference proteome</keyword>
<proteinExistence type="predicted"/>
<sequence length="178" mass="20654">MKQPITSIFPSQSSEEPETIFDDGGFVGSFDDIEFDLEEENIPDNMLMYRKPFKILNLKLNSLLQIQADVGDNHSVSGIEMDVMLKAQELRLLNMIDQSDEISELRVKNQYETFNDALKELKTISKQRHVFFVRDVKPVREDVNQELEELRPDMEKELKEVTNSYSLILEKVDILLGL</sequence>
<organism evidence="1 2">
    <name type="scientific">Lactuca saligna</name>
    <name type="common">Willowleaf lettuce</name>
    <dbReference type="NCBI Taxonomy" id="75948"/>
    <lineage>
        <taxon>Eukaryota</taxon>
        <taxon>Viridiplantae</taxon>
        <taxon>Streptophyta</taxon>
        <taxon>Embryophyta</taxon>
        <taxon>Tracheophyta</taxon>
        <taxon>Spermatophyta</taxon>
        <taxon>Magnoliopsida</taxon>
        <taxon>eudicotyledons</taxon>
        <taxon>Gunneridae</taxon>
        <taxon>Pentapetalae</taxon>
        <taxon>asterids</taxon>
        <taxon>campanulids</taxon>
        <taxon>Asterales</taxon>
        <taxon>Asteraceae</taxon>
        <taxon>Cichorioideae</taxon>
        <taxon>Cichorieae</taxon>
        <taxon>Lactucinae</taxon>
        <taxon>Lactuca</taxon>
    </lineage>
</organism>
<gene>
    <name evidence="1" type="ORF">LSALG_LOCUS4940</name>
</gene>
<evidence type="ECO:0000313" key="2">
    <source>
        <dbReference type="Proteomes" id="UP001177003"/>
    </source>
</evidence>
<accession>A0AA35Y439</accession>
<reference evidence="1" key="1">
    <citation type="submission" date="2023-04" db="EMBL/GenBank/DDBJ databases">
        <authorList>
            <person name="Vijverberg K."/>
            <person name="Xiong W."/>
            <person name="Schranz E."/>
        </authorList>
    </citation>
    <scope>NUCLEOTIDE SEQUENCE</scope>
</reference>
<name>A0AA35Y439_LACSI</name>
<dbReference type="Proteomes" id="UP001177003">
    <property type="component" value="Chromosome 0"/>
</dbReference>
<dbReference type="EMBL" id="OX465086">
    <property type="protein sequence ID" value="CAI9264285.1"/>
    <property type="molecule type" value="Genomic_DNA"/>
</dbReference>
<dbReference type="AlphaFoldDB" id="A0AA35Y439"/>
<evidence type="ECO:0000313" key="1">
    <source>
        <dbReference type="EMBL" id="CAI9264285.1"/>
    </source>
</evidence>
<protein>
    <submittedName>
        <fullName evidence="1">Uncharacterized protein</fullName>
    </submittedName>
</protein>